<dbReference type="Pfam" id="PF02518">
    <property type="entry name" value="HATPase_c"/>
    <property type="match status" value="1"/>
</dbReference>
<evidence type="ECO:0000256" key="1">
    <source>
        <dbReference type="ARBA" id="ARBA00022777"/>
    </source>
</evidence>
<keyword evidence="1" id="KW-0808">Transferase</keyword>
<sequence>MIRLTDYIYDLIQNSIQAKSKHIELTISEGPLLEVLIKDDGIGMDEATLKRVESFTYTSRTTRKVGLGLSLIHDLTKQTDGYFKIESKQNIGTTLFLGFNSKHIDFPEMGDLAELVSDIYMHQDIKHFTFIFNTICVDLDELGLDSLPKTFKRRNQLYEIVKNKLIEVANENTR</sequence>
<feature type="domain" description="Histidine kinase" evidence="2">
    <location>
        <begin position="1"/>
        <end position="103"/>
    </location>
</feature>
<dbReference type="InterPro" id="IPR003594">
    <property type="entry name" value="HATPase_dom"/>
</dbReference>
<dbReference type="PROSITE" id="PS50109">
    <property type="entry name" value="HIS_KIN"/>
    <property type="match status" value="1"/>
</dbReference>
<evidence type="ECO:0000259" key="2">
    <source>
        <dbReference type="PROSITE" id="PS50109"/>
    </source>
</evidence>
<dbReference type="RefSeq" id="WP_262095931.1">
    <property type="nucleotide sequence ID" value="NZ_JAOEGN010000005.1"/>
</dbReference>
<dbReference type="InterPro" id="IPR036890">
    <property type="entry name" value="HATPase_C_sf"/>
</dbReference>
<accession>A0ABT2PUR0</accession>
<protein>
    <submittedName>
        <fullName evidence="3">ATP-binding protein</fullName>
    </submittedName>
</protein>
<dbReference type="EMBL" id="JAOEGN010000005">
    <property type="protein sequence ID" value="MCU0104683.1"/>
    <property type="molecule type" value="Genomic_DNA"/>
</dbReference>
<proteinExistence type="predicted"/>
<dbReference type="GO" id="GO:0005524">
    <property type="term" value="F:ATP binding"/>
    <property type="evidence" value="ECO:0007669"/>
    <property type="project" value="UniProtKB-KW"/>
</dbReference>
<keyword evidence="3" id="KW-0067">ATP-binding</keyword>
<comment type="caution">
    <text evidence="3">The sequence shown here is derived from an EMBL/GenBank/DDBJ whole genome shotgun (WGS) entry which is preliminary data.</text>
</comment>
<keyword evidence="4" id="KW-1185">Reference proteome</keyword>
<keyword evidence="3" id="KW-0547">Nucleotide-binding</keyword>
<evidence type="ECO:0000313" key="3">
    <source>
        <dbReference type="EMBL" id="MCU0104683.1"/>
    </source>
</evidence>
<keyword evidence="1" id="KW-0418">Kinase</keyword>
<name>A0ABT2PUR0_9MOLU</name>
<dbReference type="InterPro" id="IPR005467">
    <property type="entry name" value="His_kinase_dom"/>
</dbReference>
<evidence type="ECO:0000313" key="4">
    <source>
        <dbReference type="Proteomes" id="UP001209076"/>
    </source>
</evidence>
<organism evidence="3 4">
    <name type="scientific">Paracholeplasma vituli</name>
    <dbReference type="NCBI Taxonomy" id="69473"/>
    <lineage>
        <taxon>Bacteria</taxon>
        <taxon>Bacillati</taxon>
        <taxon>Mycoplasmatota</taxon>
        <taxon>Mollicutes</taxon>
        <taxon>Acholeplasmatales</taxon>
        <taxon>Acholeplasmataceae</taxon>
        <taxon>Paracholeplasma</taxon>
    </lineage>
</organism>
<dbReference type="SUPFAM" id="SSF55874">
    <property type="entry name" value="ATPase domain of HSP90 chaperone/DNA topoisomerase II/histidine kinase"/>
    <property type="match status" value="1"/>
</dbReference>
<dbReference type="Gene3D" id="3.30.565.10">
    <property type="entry name" value="Histidine kinase-like ATPase, C-terminal domain"/>
    <property type="match status" value="1"/>
</dbReference>
<reference evidence="4" key="1">
    <citation type="submission" date="2023-07" db="EMBL/GenBank/DDBJ databases">
        <title>Novel Mycoplasma species identified in domestic and wild animals.</title>
        <authorList>
            <person name="Volokhov D.V."/>
            <person name="Furtak V.A."/>
            <person name="Zagorodnyaya T.A."/>
        </authorList>
    </citation>
    <scope>NUCLEOTIDE SEQUENCE [LARGE SCALE GENOMIC DNA]</scope>
    <source>
        <strain evidence="4">92-19</strain>
    </source>
</reference>
<gene>
    <name evidence="3" type="ORF">N7603_03340</name>
</gene>
<dbReference type="Proteomes" id="UP001209076">
    <property type="component" value="Unassembled WGS sequence"/>
</dbReference>